<dbReference type="CDD" id="cd16660">
    <property type="entry name" value="RING-Ubox_RNF37"/>
    <property type="match status" value="1"/>
</dbReference>
<accession>A0A6G0IKR8</accession>
<feature type="compositionally biased region" description="Polar residues" evidence="5">
    <location>
        <begin position="180"/>
        <end position="192"/>
    </location>
</feature>
<dbReference type="FunFam" id="3.30.40.10:FF:000163">
    <property type="entry name" value="Putative ring finger protein 37"/>
    <property type="match status" value="1"/>
</dbReference>
<gene>
    <name evidence="9" type="ORF">D5F01_LYC09167</name>
</gene>
<evidence type="ECO:0000313" key="10">
    <source>
        <dbReference type="Proteomes" id="UP000424527"/>
    </source>
</evidence>
<proteinExistence type="predicted"/>
<protein>
    <submittedName>
        <fullName evidence="9">RING finger protein 37</fullName>
    </submittedName>
</protein>
<evidence type="ECO:0000256" key="3">
    <source>
        <dbReference type="ARBA" id="ARBA00022833"/>
    </source>
</evidence>
<dbReference type="SMART" id="SM00504">
    <property type="entry name" value="Ubox"/>
    <property type="match status" value="1"/>
</dbReference>
<dbReference type="GO" id="GO:0031625">
    <property type="term" value="F:ubiquitin protein ligase binding"/>
    <property type="evidence" value="ECO:0007669"/>
    <property type="project" value="TreeGrafter"/>
</dbReference>
<dbReference type="PROSITE" id="PS51698">
    <property type="entry name" value="U_BOX"/>
    <property type="match status" value="1"/>
</dbReference>
<dbReference type="SUPFAM" id="SSF57850">
    <property type="entry name" value="RING/U-box"/>
    <property type="match status" value="2"/>
</dbReference>
<feature type="compositionally biased region" description="Polar residues" evidence="5">
    <location>
        <begin position="150"/>
        <end position="163"/>
    </location>
</feature>
<evidence type="ECO:0000256" key="5">
    <source>
        <dbReference type="SAM" id="MobiDB-lite"/>
    </source>
</evidence>
<evidence type="ECO:0000256" key="4">
    <source>
        <dbReference type="PROSITE-ProRule" id="PRU00175"/>
    </source>
</evidence>
<organism evidence="9 10">
    <name type="scientific">Larimichthys crocea</name>
    <name type="common">Large yellow croaker</name>
    <name type="synonym">Pseudosciaena crocea</name>
    <dbReference type="NCBI Taxonomy" id="215358"/>
    <lineage>
        <taxon>Eukaryota</taxon>
        <taxon>Metazoa</taxon>
        <taxon>Chordata</taxon>
        <taxon>Craniata</taxon>
        <taxon>Vertebrata</taxon>
        <taxon>Euteleostomi</taxon>
        <taxon>Actinopterygii</taxon>
        <taxon>Neopterygii</taxon>
        <taxon>Teleostei</taxon>
        <taxon>Neoteleostei</taxon>
        <taxon>Acanthomorphata</taxon>
        <taxon>Eupercaria</taxon>
        <taxon>Sciaenidae</taxon>
        <taxon>Larimichthys</taxon>
    </lineage>
</organism>
<feature type="region of interest" description="Disordered" evidence="5">
    <location>
        <begin position="150"/>
        <end position="223"/>
    </location>
</feature>
<dbReference type="PROSITE" id="PS50089">
    <property type="entry name" value="ZF_RING_2"/>
    <property type="match status" value="1"/>
</dbReference>
<evidence type="ECO:0000259" key="7">
    <source>
        <dbReference type="PROSITE" id="PS50089"/>
    </source>
</evidence>
<feature type="domain" description="RING-type" evidence="7">
    <location>
        <begin position="620"/>
        <end position="675"/>
    </location>
</feature>
<dbReference type="Gene3D" id="3.30.40.10">
    <property type="entry name" value="Zinc/RING finger domain, C3HC4 (zinc finger)"/>
    <property type="match status" value="1"/>
</dbReference>
<sequence>MNKNIMRYLFIASRWLVAFSYCLLIKVCPRSQNSQVCSVNDQTKLENMVVNLCLPHFNTTVHCNKLCADGYDVTNLVSSDPALRRRGFKLEYFLRPPVQVTLKFGFQVELCRVDVELWPWGMDRGQACKRLEISTSSDRLPSQNFHQGHKLTQQKEQVQMQVKDQNEQNREKQQKHGSKSRQTNGHQWSLQARQWGEEAPSMPQKSGHVFKCQSNTESNNPEPEFKLVGRCELREETPVCFTHSNFRPRPPFPSPPSPQPANCRKEDLWSRGLLSLGAVTQLRVTLPFGGAASAMGLKALVVWGQPARCCPAEEVEAIKRVHEASQRQMPRPLLFASSISQTKPPPQAATPPSNVSIPEEFLDPITQEIMMLPMLLPSGVSVDNTTLEEHQKREATWGRPPNDPFTGVPFTSSCQPLPNPQLKSRIDRFILQKGMIRRDGMLGRQGEGENPQASRLLSSKIDGQSQNSPCLSKNHTVTEKTAQIKETGAGHSSDNGNTPNTLNCQPRTTSSNSESERRKKRDASEISKESTEESTAEKQLLPLTKRPRNDAVSVPSCTSHEQRLSASLDEALFSALQGRPSFTSNLSQQRLVIPASESPNTSHGCLTAGTPSMPTGEKMCSACSCSVSVYSKSASSIYRLTCGHLLCHSCLRRDSQPPNSVTRSTSNHILCPACQSHTPRGDIIRVHH</sequence>
<keyword evidence="1" id="KW-0479">Metal-binding</keyword>
<dbReference type="GO" id="GO:0005634">
    <property type="term" value="C:nucleus"/>
    <property type="evidence" value="ECO:0007669"/>
    <property type="project" value="TreeGrafter"/>
</dbReference>
<keyword evidence="3" id="KW-0862">Zinc</keyword>
<evidence type="ECO:0000256" key="2">
    <source>
        <dbReference type="ARBA" id="ARBA00022771"/>
    </source>
</evidence>
<evidence type="ECO:0000259" key="8">
    <source>
        <dbReference type="PROSITE" id="PS51698"/>
    </source>
</evidence>
<dbReference type="AlphaFoldDB" id="A0A6G0IKR8"/>
<evidence type="ECO:0000256" key="1">
    <source>
        <dbReference type="ARBA" id="ARBA00022723"/>
    </source>
</evidence>
<dbReference type="InterPro" id="IPR039925">
    <property type="entry name" value="RNF37_RING-Ubox"/>
</dbReference>
<keyword evidence="6" id="KW-0732">Signal</keyword>
<dbReference type="Pfam" id="PF19318">
    <property type="entry name" value="DUF5918"/>
    <property type="match status" value="2"/>
</dbReference>
<dbReference type="GO" id="GO:0000209">
    <property type="term" value="P:protein polyubiquitination"/>
    <property type="evidence" value="ECO:0007669"/>
    <property type="project" value="TreeGrafter"/>
</dbReference>
<dbReference type="PANTHER" id="PTHR13492">
    <property type="entry name" value="RING FINGER PROTEIN 37"/>
    <property type="match status" value="1"/>
</dbReference>
<keyword evidence="10" id="KW-1185">Reference proteome</keyword>
<dbReference type="GO" id="GO:0008270">
    <property type="term" value="F:zinc ion binding"/>
    <property type="evidence" value="ECO:0007669"/>
    <property type="project" value="UniProtKB-KW"/>
</dbReference>
<dbReference type="InterPro" id="IPR013083">
    <property type="entry name" value="Znf_RING/FYVE/PHD"/>
</dbReference>
<reference evidence="9 10" key="1">
    <citation type="submission" date="2019-07" db="EMBL/GenBank/DDBJ databases">
        <title>Chromosome genome assembly for large yellow croaker.</title>
        <authorList>
            <person name="Xiao S."/>
        </authorList>
    </citation>
    <scope>NUCLEOTIDE SEQUENCE [LARGE SCALE GENOMIC DNA]</scope>
    <source>
        <strain evidence="9">JMULYC20181020</strain>
        <tissue evidence="9">Muscle</tissue>
    </source>
</reference>
<feature type="chain" id="PRO_5026093887" evidence="6">
    <location>
        <begin position="21"/>
        <end position="688"/>
    </location>
</feature>
<dbReference type="InterPro" id="IPR045696">
    <property type="entry name" value="Ubox5_N"/>
</dbReference>
<evidence type="ECO:0000313" key="9">
    <source>
        <dbReference type="EMBL" id="KAE8291806.1"/>
    </source>
</evidence>
<keyword evidence="2 4" id="KW-0863">Zinc-finger</keyword>
<feature type="compositionally biased region" description="Polar residues" evidence="5">
    <location>
        <begin position="490"/>
        <end position="506"/>
    </location>
</feature>
<dbReference type="InterPro" id="IPR039847">
    <property type="entry name" value="Ubox5"/>
</dbReference>
<dbReference type="Proteomes" id="UP000424527">
    <property type="component" value="Unassembled WGS sequence"/>
</dbReference>
<feature type="compositionally biased region" description="Basic and acidic residues" evidence="5">
    <location>
        <begin position="514"/>
        <end position="531"/>
    </location>
</feature>
<dbReference type="InterPro" id="IPR003613">
    <property type="entry name" value="Ubox_domain"/>
</dbReference>
<dbReference type="GO" id="GO:0034450">
    <property type="term" value="F:ubiquitin-ubiquitin ligase activity"/>
    <property type="evidence" value="ECO:0007669"/>
    <property type="project" value="TreeGrafter"/>
</dbReference>
<dbReference type="PANTHER" id="PTHR13492:SF2">
    <property type="entry name" value="RING FINGER PROTEIN 37"/>
    <property type="match status" value="1"/>
</dbReference>
<feature type="region of interest" description="Disordered" evidence="5">
    <location>
        <begin position="487"/>
        <end position="558"/>
    </location>
</feature>
<dbReference type="InterPro" id="IPR017907">
    <property type="entry name" value="Znf_RING_CS"/>
</dbReference>
<dbReference type="EMBL" id="REGW02000009">
    <property type="protein sequence ID" value="KAE8291806.1"/>
    <property type="molecule type" value="Genomic_DNA"/>
</dbReference>
<name>A0A6G0IKR8_LARCR</name>
<dbReference type="InterPro" id="IPR001841">
    <property type="entry name" value="Znf_RING"/>
</dbReference>
<dbReference type="PROSITE" id="PS00518">
    <property type="entry name" value="ZF_RING_1"/>
    <property type="match status" value="1"/>
</dbReference>
<comment type="caution">
    <text evidence="9">The sequence shown here is derived from an EMBL/GenBank/DDBJ whole genome shotgun (WGS) entry which is preliminary data.</text>
</comment>
<dbReference type="Pfam" id="PF04564">
    <property type="entry name" value="U-box"/>
    <property type="match status" value="1"/>
</dbReference>
<feature type="domain" description="U-box" evidence="8">
    <location>
        <begin position="356"/>
        <end position="436"/>
    </location>
</feature>
<feature type="compositionally biased region" description="Basic and acidic residues" evidence="5">
    <location>
        <begin position="164"/>
        <end position="174"/>
    </location>
</feature>
<feature type="signal peptide" evidence="6">
    <location>
        <begin position="1"/>
        <end position="20"/>
    </location>
</feature>
<feature type="compositionally biased region" description="Polar residues" evidence="5">
    <location>
        <begin position="212"/>
        <end position="221"/>
    </location>
</feature>
<evidence type="ECO:0000256" key="6">
    <source>
        <dbReference type="SAM" id="SignalP"/>
    </source>
</evidence>